<dbReference type="InterPro" id="IPR043160">
    <property type="entry name" value="Dynein_C_barrel"/>
</dbReference>
<dbReference type="HOGENOM" id="CLU_000038_0_0_1"/>
<protein>
    <recommendedName>
        <fullName evidence="17">Dynein axonemal heavy chain 7</fullName>
    </recommendedName>
    <alternativeName>
        <fullName evidence="19">Axonemal beta dynein heavy chain 7</fullName>
    </alternativeName>
    <alternativeName>
        <fullName evidence="18">Ciliary dynein heavy chain 7</fullName>
    </alternativeName>
</protein>
<evidence type="ECO:0000259" key="25">
    <source>
        <dbReference type="Pfam" id="PF12777"/>
    </source>
</evidence>
<dbReference type="GO" id="GO:0003341">
    <property type="term" value="P:cilium movement"/>
    <property type="evidence" value="ECO:0007669"/>
    <property type="project" value="UniProtKB-ARBA"/>
</dbReference>
<dbReference type="FunFam" id="1.10.8.1220:FF:000001">
    <property type="entry name" value="Dynein axonemal heavy chain 5"/>
    <property type="match status" value="1"/>
</dbReference>
<dbReference type="InterPro" id="IPR013602">
    <property type="entry name" value="Dynein_heavy_linker"/>
</dbReference>
<dbReference type="Gene3D" id="1.10.8.1220">
    <property type="match status" value="1"/>
</dbReference>
<dbReference type="FunFam" id="3.40.50.300:FF:001328">
    <property type="entry name" value="Dynein heavy chain 6, axonemal"/>
    <property type="match status" value="1"/>
</dbReference>
<evidence type="ECO:0000256" key="13">
    <source>
        <dbReference type="ARBA" id="ARBA00023175"/>
    </source>
</evidence>
<keyword evidence="15" id="KW-0966">Cell projection</keyword>
<evidence type="ECO:0000256" key="16">
    <source>
        <dbReference type="ARBA" id="ARBA00062885"/>
    </source>
</evidence>
<dbReference type="Pfam" id="PF12774">
    <property type="entry name" value="AAA_6"/>
    <property type="match status" value="1"/>
</dbReference>
<dbReference type="EnsemblMetazoa" id="SMAR012237-RA">
    <property type="protein sequence ID" value="SMAR012237-PA"/>
    <property type="gene ID" value="SMAR012237"/>
</dbReference>
<dbReference type="GO" id="GO:0051959">
    <property type="term" value="F:dynein light intermediate chain binding"/>
    <property type="evidence" value="ECO:0007669"/>
    <property type="project" value="InterPro"/>
</dbReference>
<comment type="similarity">
    <text evidence="3">Belongs to the dynein heavy chain family.</text>
</comment>
<dbReference type="InterPro" id="IPR026983">
    <property type="entry name" value="DHC"/>
</dbReference>
<feature type="domain" description="Dynein heavy chain AAA lid" evidence="30">
    <location>
        <begin position="3584"/>
        <end position="3723"/>
    </location>
</feature>
<sequence length="4034" mass="461445">MATPKKNDNKPRRHTVKRRDDLSHLLANLPHKRQKPAWLTEIPSVIADEETLGQPIIHPFTPAASYLPPIPTPRTRLAQYEKRPKPWDPPGKKAIEPGIDKRALVPQRERENFRTMLVNLIIYWCESIHRGQEKSTPALVPGLDTPPGAPLTSCEQDELRYYYYIHHGVATENVPPMNPTTAQSITDLVPQKFKMSFSHVLGELMLEAQEDYVVGSKKAAVDFAIQDPQGPDKRTRYKPLGLIDSDLELVPKPWTENYYVNRVAISRNLHLTSSTCLQQMLNLWYLQYNGFYRDLRILKIAEFQNREDALELQSFMQIFATQLDDVKDVLSNKHGKMIFFLWTADLVRIFQNAQKRKQLPPSTQFRRLESFFEAVATLMESNLVDLCSKSLEDYTNLICRPPNWVKAHEHSGFILRFILEGTEILFEPDTPDFELALVNLPDAIAKASSMIPRLETKIFYDWSGRHAKVPLRPVVFENEIAIAKEKITKLMQSESAGPRKHLDRYMKYKYLITREAEQEVDNFMQEEDVSFDEFAVKVKHYHALVEEISENLPKSVRVGMYEIQADDLVQGLLRRIEAIKEKLLIRMSQDNQQFTKILCSEYEEIANRVSIPPKETEELIALRNYILKTEADKYMELQRKLKDSAHRIVFLSDYMLPGPMETYYNVQAFQWHLKLPVMFEDFKSEYKDLRKEFEMELKSRREKFLEDLDEMSYAVEEFDKFSDINQMNMYYKKANTLNTKLDIAKDKIDKFNSEEMALEWEITGYPTRNVIANKLKPYYQLYESAVKFDQKHHAWLNGPMTSIDPDTVDQDTVLLQKNVMKLEKFFADNIPVRTMAGQVRDSIDEFKEHVPIVITLCNQSLKERHWDVISDVIGFPIRADGELTLAKLIDYNLEQFVPQFEVISDAATKENTLERNLLKMKAEWETLGFQVIPYRDSGTYIITAAEEIQTLLDDSIVKVQSMRSSPYVKPFAAEVGDWERTLLLLQEILDAWMKVQMTYLYLEPIFSSPDIMAQMPEEGRRFNTVDKSWREIMKAANADSMVLHVVNIDNMVGRFGRANELLEMILKGLNEYLEKKRLYFPRFFFLSNDELLEILSETKDPRKVQVHLKKCFEAIAGLNFTPELEITHMRSHENEVFELAECINTAAARGQVEKWFLELEGNMKVSVRRVIELAMQSYAERVREDWVLLWPGQPTLCISQYYWTADIHEAIADGQAALERYLSINNDQIDKIVQLVRGDLTKQVRTTLGALVVLDVHARDVMVFIVSAQITSDNDFMWLSQLRYYWEDDNVLTRMINSSLNYGYEYLGNTPRLVITPLTDRCYRTLFGALQLYLGGAPEGPAGTGKTETTKDLAKAIANYCVVFNCSDGLDYIALGKFFKGLASCGAWACFDEFNRIDLEVLSVVAQQILTIQRGIISGADEILFEGTIIHLNKACAVFITMNPGYAGRSELPDNLKALFRPVAMMVPDYALISEIVLYSFGFLRARPLAVKIVATYRLCSEQLSSQSHYDYGMRAVKSVLTAAGNLKLKFPVENEDILMLRSITDVNLPKFLAIDLALFNGITSDLFPGIILPETDYTQLNRAVGDNCEKMNLQNTDVFVMKCQQIYEMMIVRHGFMIIGLPMGGKTCAYRTLAAALGDMNERGENDEQKVQITVINPKAITMGQLYGQFDPMSHEWSDGILAVSYRAFAVSQTPDRKWLIFDGPVDAIWIENMNTVLDDNKKLCLMSGEIIQLASTTNLIFESMDLEAASPATVSRCGMIFMESSSIGWRPFLASWLNTLPEQVNDELQEYYVRLFERFVPILMQFIRKSGVKELVPSSDSNLAMSLQNLLDCFLVKFKDEKFSKLVTGKEVKTYCEGAFWFSLTWSIGATLDSNGRDHFNNLFKEIQKGPLTDKTKKKYFLIDWVPAPPDSYEMAMPNEGTIYDYKFVREDRPCRWVHWNETILDTPPISPEAQIQSIIIPTADTARSTELLKLLVYNQKPVLFIGPTGTGKSVYITEFLLKRLNQNLFRPLIINFSAQTSANQTQDIVMSKLDKRRKGVFGPPMGKKVVIFVDDLNMPIRETYGAQPPIEILRQWLDHWNWYDRKEVIPMKLIDIQIMAAMGPPGGGRNQVTPRFLRHFNQITCNEFTDEVMTTIFKSIMRWHLDTKGFSKDFIPAKDQLIEASLQVYKEALRNLLPTPTKSHYLFNLRDFTRVMQGILFSVPETMKNLDAMKRLWLHEIMRVYYDRLVDESDRAWLFSCLVQVCQEKLEVNMSELCSRLVPVEGGEIAENDLRSLMCCDFADKGDNRYYSEVSDLHALRVVAEGYLNDYNSQSKKPMRLVLFKFAIEHLCRIARVIKQPSGHALLVGVGGSGRQSLTRLAAHIMEYDVFQIEITKTYSMIEWRDDMKHLLQKSTFTDQNMVFLFTDTQIKEESFVEDINGLLNAGEIPNLFASEEKTEICEKMRSIDRQRDKIMQTDGSALGLFNFFIERVREQLHVVLGMSPIGDGLRNRLRKFPALVNCCTIDWFQVWPPDALEAVASQFLSEVEMDDATRFGCITLCQKIHTSMNDLSIRFLAELERHNYVTPTSYLELIGSFIELLAKKRLEVTNLKARYDGGLDKLANAACEVATMQKELTALRPMLVIAGKEVEEMMLVIEQESIQVSKVETIVKADEALANAQAMAAKKIKEECDTDLAEAMPILNLALSALNTLTQNDITIVKSMKNPPQGVKLVMEGVCILKGVKPERVPDPTGSGKMIEDYWGPSKRLLGDMKFLENLLAFDKDNISSRAIRMIRHNYITNPDFDPEKVKSASNAAEGLCRWICAIEKYDKVIKVVGPKKLALAKAEAELASAMEALVAKRESLKAVQDKLSHLQNTLDANKKKKKDLEDEVELCGVKLDRAQMLINGLGGERTRWIGTSDDLAKAYKNLTGDVLISAGIISYMGAFTAAYRSIETVTWSEACKKMEIPCSAEFSFNRILGDPVAIRSWKIYGLPSDSFSIDNGIILKNSRRWPLMIDPQGQANKWIKNMEKANKLEILKPTDSDFVRKLEVCTTMGLPLLLENVGEELDPTLESILLKQTFKQGNIVCMKLGENIIDYNFDFRLYMTTKYRNPHYLPETSIKVTLVNFVITPAGLEDQLLAIVVLKERPELEEEKNLLIVQGAENKRMLQEIEDKILAILSSEGNILEDETAIKVLAASKILASDIQEKQAVAEVTEKKIDETRLGYKPIAEYSSILFFTIADLANIDPMYQYSLPWFVNLFVSSIENSEMSDDLETRLSDLKVHFTESLYVNICRSLFEKDKLLFSFLLCMNILKSTHDIAEEEFRFLITGGIGFDNPFANPTAWLSSKSWDEFCRLDAIEVYRGIRRQFPNVKEEWRKIYDNKNPFGCTLPGDWDDRLTKFQRLLIFRCLRPDVMIPAITEFVSGAIGQKFVEPPPFDLAKSFADSNSVCPLIFVLTPGADPTSVLLKFADDMGFGNRLKTLSLGQGQGPIAERLVIEGIKDGSWIVLQNTHLAQSWMPTMEKICQELTPETANVDFRLWLTSYPADFFPVSILQNSVKMTNEPPKGLKANIVRSYSSDPISNPEFFDGCDQEKPFRKLLYGLCFFHALVVERKGFGAIGWNIPYQFNETDLRISVLQLNLFLNQYEDVQYDALRYLTGECNYGGRVTDDWDRRALITLLRKFYVSNLVEDDNFKFDESGVYYAPVHGSYDSYLDYTKTLPGVTPPSVFGMHPNADISKAQNETQFLFNNLLKTQAKTKGTGSGKSEDEVVSEVASDIYTKLPDYFDIELAMKKYPTIYKQSMNTVLVQEMVRFNALHTVLKTSMVNIQKAIKGFLIMSVELEEVFNSMRTGKVPGMWLAKSYPSLKPLGSYVSDFISRLKFLQTWYEKGMPPIFWLSGFYFTQAFLTGVQQNYARKYTIPIDLLVFDFELLGDQDYVKPPDDGVYVRGAFMEGARWDRKGRTIAESLPRVLHDPMPVLWLKPIRRGDLPVRKAYTSPLYKTSERRGILATTGHSSNFVMPIRIPSEIPEEHWIARGVALLCTLDT</sequence>
<evidence type="ECO:0000259" key="26">
    <source>
        <dbReference type="Pfam" id="PF12780"/>
    </source>
</evidence>
<keyword evidence="13" id="KW-0505">Motor protein</keyword>
<dbReference type="FunFam" id="3.20.180.20:FF:000003">
    <property type="entry name" value="Dynein heavy chain 12, axonemal"/>
    <property type="match status" value="1"/>
</dbReference>
<dbReference type="FunFam" id="1.10.8.720:FF:000001">
    <property type="entry name" value="dynein heavy chain 7, axonemal"/>
    <property type="match status" value="1"/>
</dbReference>
<reference evidence="33" key="1">
    <citation type="submission" date="2011-05" db="EMBL/GenBank/DDBJ databases">
        <authorList>
            <person name="Richards S.R."/>
            <person name="Qu J."/>
            <person name="Jiang H."/>
            <person name="Jhangiani S.N."/>
            <person name="Agravi P."/>
            <person name="Goodspeed R."/>
            <person name="Gross S."/>
            <person name="Mandapat C."/>
            <person name="Jackson L."/>
            <person name="Mathew T."/>
            <person name="Pu L."/>
            <person name="Thornton R."/>
            <person name="Saada N."/>
            <person name="Wilczek-Boney K.B."/>
            <person name="Lee S."/>
            <person name="Kovar C."/>
            <person name="Wu Y."/>
            <person name="Scherer S.E."/>
            <person name="Worley K.C."/>
            <person name="Muzny D.M."/>
            <person name="Gibbs R."/>
        </authorList>
    </citation>
    <scope>NUCLEOTIDE SEQUENCE</scope>
    <source>
        <strain evidence="33">Brora</strain>
    </source>
</reference>
<dbReference type="GO" id="GO:0045505">
    <property type="term" value="F:dynein intermediate chain binding"/>
    <property type="evidence" value="ECO:0007669"/>
    <property type="project" value="InterPro"/>
</dbReference>
<keyword evidence="12" id="KW-0969">Cilium</keyword>
<evidence type="ECO:0000259" key="31">
    <source>
        <dbReference type="Pfam" id="PF18199"/>
    </source>
</evidence>
<evidence type="ECO:0000256" key="2">
    <source>
        <dbReference type="ARBA" id="ARBA00004430"/>
    </source>
</evidence>
<dbReference type="FunFam" id="3.10.490.20:FF:000001">
    <property type="entry name" value="dynein heavy chain 7, axonemal"/>
    <property type="match status" value="1"/>
</dbReference>
<dbReference type="Pfam" id="PF12780">
    <property type="entry name" value="AAA_8"/>
    <property type="match status" value="1"/>
</dbReference>
<dbReference type="Gene3D" id="6.10.140.1060">
    <property type="match status" value="1"/>
</dbReference>
<dbReference type="FunFam" id="3.40.50.300:FF:000223">
    <property type="entry name" value="Dynein heavy chain 3, axonemal"/>
    <property type="match status" value="1"/>
</dbReference>
<dbReference type="Pfam" id="PF17857">
    <property type="entry name" value="AAA_lid_1"/>
    <property type="match status" value="1"/>
</dbReference>
<dbReference type="Pfam" id="PF12781">
    <property type="entry name" value="AAA_9"/>
    <property type="match status" value="1"/>
</dbReference>
<dbReference type="InterPro" id="IPR035699">
    <property type="entry name" value="AAA_6"/>
</dbReference>
<dbReference type="InterPro" id="IPR027417">
    <property type="entry name" value="P-loop_NTPase"/>
</dbReference>
<evidence type="ECO:0000259" key="29">
    <source>
        <dbReference type="Pfam" id="PF17857"/>
    </source>
</evidence>
<dbReference type="FunFam" id="1.10.472.130:FF:000005">
    <property type="entry name" value="Dynein axonemal heavy chain 7"/>
    <property type="match status" value="1"/>
</dbReference>
<dbReference type="Gene3D" id="1.20.140.100">
    <property type="entry name" value="Dynein heavy chain, N-terminal domain 2"/>
    <property type="match status" value="1"/>
</dbReference>
<evidence type="ECO:0000259" key="23">
    <source>
        <dbReference type="Pfam" id="PF08393"/>
    </source>
</evidence>
<proteinExistence type="inferred from homology"/>
<dbReference type="Gene3D" id="3.20.180.20">
    <property type="entry name" value="Dynein heavy chain, N-terminal domain 2"/>
    <property type="match status" value="1"/>
</dbReference>
<dbReference type="FunFam" id="3.40.50.300:FF:000044">
    <property type="entry name" value="Dynein heavy chain 5, axonemal"/>
    <property type="match status" value="1"/>
</dbReference>
<dbReference type="Pfam" id="PF03028">
    <property type="entry name" value="Dynein_heavy"/>
    <property type="match status" value="1"/>
</dbReference>
<feature type="domain" description="Dynein heavy chain region D6 P-loop" evidence="22">
    <location>
        <begin position="3436"/>
        <end position="3549"/>
    </location>
</feature>
<evidence type="ECO:0000256" key="1">
    <source>
        <dbReference type="ARBA" id="ARBA00004230"/>
    </source>
</evidence>
<keyword evidence="4" id="KW-0963">Cytoplasm</keyword>
<dbReference type="Gene3D" id="1.10.287.2620">
    <property type="match status" value="1"/>
</dbReference>
<feature type="domain" description="Dynein heavy chain AAA module D4" evidence="26">
    <location>
        <begin position="2322"/>
        <end position="2584"/>
    </location>
</feature>
<dbReference type="PhylomeDB" id="T1JEJ0"/>
<evidence type="ECO:0000256" key="12">
    <source>
        <dbReference type="ARBA" id="ARBA00023069"/>
    </source>
</evidence>
<dbReference type="InterPro" id="IPR041589">
    <property type="entry name" value="DNAH3_AAA_lid_1"/>
</dbReference>
<dbReference type="OMA" id="FHDSPYA"/>
<dbReference type="InterPro" id="IPR042228">
    <property type="entry name" value="Dynein_linker_3"/>
</dbReference>
<dbReference type="InterPro" id="IPR041466">
    <property type="entry name" value="Dynein_AAA5_ext"/>
</dbReference>
<dbReference type="Gene3D" id="1.20.920.30">
    <property type="match status" value="1"/>
</dbReference>
<dbReference type="FunFam" id="1.10.287.2620:FF:000002">
    <property type="entry name" value="Dynein heavy chain 2, axonemal"/>
    <property type="match status" value="1"/>
</dbReference>
<dbReference type="Proteomes" id="UP000014500">
    <property type="component" value="Unassembled WGS sequence"/>
</dbReference>
<keyword evidence="11 20" id="KW-0175">Coiled coil</keyword>
<dbReference type="InterPro" id="IPR042219">
    <property type="entry name" value="AAA_lid_11_sf"/>
</dbReference>
<dbReference type="GO" id="GO:0031514">
    <property type="term" value="C:motile cilium"/>
    <property type="evidence" value="ECO:0007669"/>
    <property type="project" value="UniProtKB-SubCell"/>
</dbReference>
<evidence type="ECO:0000256" key="5">
    <source>
        <dbReference type="ARBA" id="ARBA00022701"/>
    </source>
</evidence>
<evidence type="ECO:0000259" key="28">
    <source>
        <dbReference type="Pfam" id="PF17852"/>
    </source>
</evidence>
<comment type="subunit">
    <text evidence="16">The dynein complex consists of at least two heavy chains and a number of intermediate and light chains.</text>
</comment>
<dbReference type="FunFam" id="1.20.920.20:FF:000006">
    <property type="entry name" value="Dynein, axonemal, heavy chain 6"/>
    <property type="match status" value="1"/>
</dbReference>
<dbReference type="GO" id="GO:0005858">
    <property type="term" value="C:axonemal dynein complex"/>
    <property type="evidence" value="ECO:0007669"/>
    <property type="project" value="UniProtKB-ARBA"/>
</dbReference>
<feature type="domain" description="Dynein heavy chain C-terminal" evidence="31">
    <location>
        <begin position="3729"/>
        <end position="4030"/>
    </location>
</feature>
<dbReference type="FunFam" id="3.40.50.300:FF:002141">
    <property type="entry name" value="Dynein heavy chain"/>
    <property type="match status" value="1"/>
</dbReference>
<evidence type="ECO:0000256" key="4">
    <source>
        <dbReference type="ARBA" id="ARBA00022490"/>
    </source>
</evidence>
<dbReference type="InterPro" id="IPR043157">
    <property type="entry name" value="Dynein_AAA1S"/>
</dbReference>
<dbReference type="Pfam" id="PF08393">
    <property type="entry name" value="DHC_N2"/>
    <property type="match status" value="1"/>
</dbReference>
<dbReference type="Gene3D" id="3.40.50.300">
    <property type="entry name" value="P-loop containing nucleotide triphosphate hydrolases"/>
    <property type="match status" value="5"/>
</dbReference>
<keyword evidence="9" id="KW-0282">Flagellum</keyword>
<dbReference type="GO" id="GO:0005874">
    <property type="term" value="C:microtubule"/>
    <property type="evidence" value="ECO:0007669"/>
    <property type="project" value="UniProtKB-KW"/>
</dbReference>
<evidence type="ECO:0000259" key="27">
    <source>
        <dbReference type="Pfam" id="PF12781"/>
    </source>
</evidence>
<feature type="domain" description="Dynein heavy chain hydrolytic ATP-binding dynein motor region" evidence="24">
    <location>
        <begin position="1302"/>
        <end position="1628"/>
    </location>
</feature>
<evidence type="ECO:0000256" key="17">
    <source>
        <dbReference type="ARBA" id="ARBA00071816"/>
    </source>
</evidence>
<keyword evidence="6" id="KW-0677">Repeat</keyword>
<evidence type="ECO:0000256" key="14">
    <source>
        <dbReference type="ARBA" id="ARBA00023212"/>
    </source>
</evidence>
<dbReference type="Pfam" id="PF12777">
    <property type="entry name" value="MT"/>
    <property type="match status" value="1"/>
</dbReference>
<dbReference type="InterPro" id="IPR024317">
    <property type="entry name" value="Dynein_heavy_chain_D4_dom"/>
</dbReference>
<dbReference type="FunFam" id="1.20.140.100:FF:000004">
    <property type="entry name" value="Dynein axonemal heavy chain 6"/>
    <property type="match status" value="1"/>
</dbReference>
<feature type="region of interest" description="Disordered" evidence="21">
    <location>
        <begin position="1"/>
        <end position="21"/>
    </location>
</feature>
<dbReference type="STRING" id="126957.T1JEJ0"/>
<dbReference type="InterPro" id="IPR042222">
    <property type="entry name" value="Dynein_2_N"/>
</dbReference>
<evidence type="ECO:0000259" key="24">
    <source>
        <dbReference type="Pfam" id="PF12774"/>
    </source>
</evidence>
<dbReference type="InterPro" id="IPR041658">
    <property type="entry name" value="AAA_lid_11"/>
</dbReference>
<evidence type="ECO:0000256" key="10">
    <source>
        <dbReference type="ARBA" id="ARBA00023017"/>
    </source>
</evidence>
<evidence type="ECO:0000256" key="7">
    <source>
        <dbReference type="ARBA" id="ARBA00022741"/>
    </source>
</evidence>
<dbReference type="EMBL" id="JH432122">
    <property type="status" value="NOT_ANNOTATED_CDS"/>
    <property type="molecule type" value="Genomic_DNA"/>
</dbReference>
<dbReference type="PANTHER" id="PTHR22878">
    <property type="entry name" value="DYNEIN HEAVY CHAIN 6, AXONEMAL-LIKE-RELATED"/>
    <property type="match status" value="1"/>
</dbReference>
<feature type="domain" description="Dynein heavy chain AAA 5 extension" evidence="28">
    <location>
        <begin position="1797"/>
        <end position="1944"/>
    </location>
</feature>
<dbReference type="Pfam" id="PF18199">
    <property type="entry name" value="Dynein_C"/>
    <property type="match status" value="1"/>
</dbReference>
<feature type="domain" description="Dynein heavy chain coiled coil stalk" evidence="25">
    <location>
        <begin position="2598"/>
        <end position="2938"/>
    </location>
</feature>
<dbReference type="Pfam" id="PF12775">
    <property type="entry name" value="AAA_7"/>
    <property type="match status" value="1"/>
</dbReference>
<dbReference type="InterPro" id="IPR004273">
    <property type="entry name" value="Dynein_heavy_D6_P-loop"/>
</dbReference>
<accession>T1JEJ0</accession>
<evidence type="ECO:0000256" key="18">
    <source>
        <dbReference type="ARBA" id="ARBA00078543"/>
    </source>
</evidence>
<evidence type="ECO:0000256" key="20">
    <source>
        <dbReference type="SAM" id="Coils"/>
    </source>
</evidence>
<dbReference type="Gene3D" id="3.10.490.20">
    <property type="match status" value="1"/>
</dbReference>
<dbReference type="FunFam" id="1.10.8.710:FF:000004">
    <property type="entry name" value="Dynein axonemal heavy chain 6"/>
    <property type="match status" value="1"/>
</dbReference>
<evidence type="ECO:0000256" key="3">
    <source>
        <dbReference type="ARBA" id="ARBA00008887"/>
    </source>
</evidence>
<dbReference type="FunFam" id="1.20.1270.280:FF:000001">
    <property type="entry name" value="dynein heavy chain 7, axonemal"/>
    <property type="match status" value="1"/>
</dbReference>
<dbReference type="Pfam" id="PF17852">
    <property type="entry name" value="Dynein_AAA_lid"/>
    <property type="match status" value="1"/>
</dbReference>
<name>T1JEJ0_STRMM</name>
<dbReference type="SUPFAM" id="SSF52540">
    <property type="entry name" value="P-loop containing nucleoside triphosphate hydrolases"/>
    <property type="match status" value="4"/>
</dbReference>
<keyword evidence="10" id="KW-0243">Dynein</keyword>
<dbReference type="Gene3D" id="1.10.8.720">
    <property type="entry name" value="Region D6 of dynein motor"/>
    <property type="match status" value="1"/>
</dbReference>
<dbReference type="GO" id="GO:0008569">
    <property type="term" value="F:minus-end-directed microtubule motor activity"/>
    <property type="evidence" value="ECO:0007669"/>
    <property type="project" value="InterPro"/>
</dbReference>
<reference evidence="32" key="2">
    <citation type="submission" date="2015-02" db="UniProtKB">
        <authorList>
            <consortium name="EnsemblMetazoa"/>
        </authorList>
    </citation>
    <scope>IDENTIFICATION</scope>
</reference>
<dbReference type="Gene3D" id="1.20.1270.280">
    <property type="match status" value="1"/>
</dbReference>
<keyword evidence="8" id="KW-0067">ATP-binding</keyword>
<dbReference type="InterPro" id="IPR024743">
    <property type="entry name" value="Dynein_HC_stalk"/>
</dbReference>
<dbReference type="FunFam" id="1.20.58.1120:FF:000005">
    <property type="entry name" value="Dynein, axonemal, heavy chain 12"/>
    <property type="match status" value="1"/>
</dbReference>
<dbReference type="FunFam" id="1.20.920.30:FF:000002">
    <property type="entry name" value="Dynein axonemal heavy chain 3"/>
    <property type="match status" value="1"/>
</dbReference>
<dbReference type="Gene3D" id="1.10.472.130">
    <property type="match status" value="1"/>
</dbReference>
<dbReference type="Gene3D" id="1.20.920.20">
    <property type="match status" value="1"/>
</dbReference>
<evidence type="ECO:0000256" key="11">
    <source>
        <dbReference type="ARBA" id="ARBA00023054"/>
    </source>
</evidence>
<organism evidence="32 33">
    <name type="scientific">Strigamia maritima</name>
    <name type="common">European centipede</name>
    <name type="synonym">Geophilus maritimus</name>
    <dbReference type="NCBI Taxonomy" id="126957"/>
    <lineage>
        <taxon>Eukaryota</taxon>
        <taxon>Metazoa</taxon>
        <taxon>Ecdysozoa</taxon>
        <taxon>Arthropoda</taxon>
        <taxon>Myriapoda</taxon>
        <taxon>Chilopoda</taxon>
        <taxon>Pleurostigmophora</taxon>
        <taxon>Geophilomorpha</taxon>
        <taxon>Linotaeniidae</taxon>
        <taxon>Strigamia</taxon>
    </lineage>
</organism>
<keyword evidence="14" id="KW-0206">Cytoskeleton</keyword>
<feature type="domain" description="Dynein heavy chain 3 AAA+ lid" evidence="29">
    <location>
        <begin position="2164"/>
        <end position="2243"/>
    </location>
</feature>
<dbReference type="InterPro" id="IPR041228">
    <property type="entry name" value="Dynein_C"/>
</dbReference>
<keyword evidence="5" id="KW-0493">Microtubule</keyword>
<dbReference type="FunFam" id="3.40.50.300:FF:000362">
    <property type="entry name" value="Dynein, axonemal, heavy chain 6"/>
    <property type="match status" value="1"/>
</dbReference>
<evidence type="ECO:0000313" key="32">
    <source>
        <dbReference type="EnsemblMetazoa" id="SMAR012237-PA"/>
    </source>
</evidence>
<evidence type="ECO:0000256" key="15">
    <source>
        <dbReference type="ARBA" id="ARBA00023273"/>
    </source>
</evidence>
<evidence type="ECO:0000256" key="21">
    <source>
        <dbReference type="SAM" id="MobiDB-lite"/>
    </source>
</evidence>
<dbReference type="InterPro" id="IPR035706">
    <property type="entry name" value="AAA_9"/>
</dbReference>
<feature type="domain" description="Dynein heavy chain linker" evidence="23">
    <location>
        <begin position="771"/>
        <end position="1172"/>
    </location>
</feature>
<dbReference type="Pfam" id="PF18198">
    <property type="entry name" value="AAA_lid_11"/>
    <property type="match status" value="1"/>
</dbReference>
<feature type="coiled-coil region" evidence="20">
    <location>
        <begin position="2828"/>
        <end position="2876"/>
    </location>
</feature>
<dbReference type="GO" id="GO:0005524">
    <property type="term" value="F:ATP binding"/>
    <property type="evidence" value="ECO:0007669"/>
    <property type="project" value="UniProtKB-KW"/>
</dbReference>
<evidence type="ECO:0000256" key="19">
    <source>
        <dbReference type="ARBA" id="ARBA00082102"/>
    </source>
</evidence>
<evidence type="ECO:0000256" key="9">
    <source>
        <dbReference type="ARBA" id="ARBA00022846"/>
    </source>
</evidence>
<evidence type="ECO:0000256" key="6">
    <source>
        <dbReference type="ARBA" id="ARBA00022737"/>
    </source>
</evidence>
<evidence type="ECO:0000256" key="8">
    <source>
        <dbReference type="ARBA" id="ARBA00022840"/>
    </source>
</evidence>
<dbReference type="Gene3D" id="1.20.58.1120">
    <property type="match status" value="1"/>
</dbReference>
<feature type="domain" description="Dynein heavy chain ATP-binding dynein motor region" evidence="27">
    <location>
        <begin position="2972"/>
        <end position="3192"/>
    </location>
</feature>
<comment type="subcellular location">
    <subcellularLocation>
        <location evidence="1">Cell projection</location>
        <location evidence="1">Cilium</location>
        <location evidence="1">Flagellum</location>
    </subcellularLocation>
    <subcellularLocation>
        <location evidence="2">Cytoplasm</location>
        <location evidence="2">Cytoskeleton</location>
        <location evidence="2">Cilium axoneme</location>
    </subcellularLocation>
</comment>
<dbReference type="Gene3D" id="1.10.8.710">
    <property type="match status" value="1"/>
</dbReference>
<dbReference type="PANTHER" id="PTHR22878:SF66">
    <property type="entry name" value="DYNEIN AXONEMAL HEAVY CHAIN 7"/>
    <property type="match status" value="1"/>
</dbReference>
<keyword evidence="7" id="KW-0547">Nucleotide-binding</keyword>
<dbReference type="eggNOG" id="KOG3595">
    <property type="taxonomic scope" value="Eukaryota"/>
</dbReference>
<evidence type="ECO:0000313" key="33">
    <source>
        <dbReference type="Proteomes" id="UP000014500"/>
    </source>
</evidence>
<evidence type="ECO:0000259" key="22">
    <source>
        <dbReference type="Pfam" id="PF03028"/>
    </source>
</evidence>
<feature type="compositionally biased region" description="Basic and acidic residues" evidence="21">
    <location>
        <begin position="1"/>
        <end position="10"/>
    </location>
</feature>
<evidence type="ECO:0000259" key="30">
    <source>
        <dbReference type="Pfam" id="PF18198"/>
    </source>
</evidence>
<keyword evidence="33" id="KW-1185">Reference proteome</keyword>